<evidence type="ECO:0000256" key="1">
    <source>
        <dbReference type="ARBA" id="ARBA00023125"/>
    </source>
</evidence>
<protein>
    <recommendedName>
        <fullName evidence="2">HTH cro/C1-type domain-containing protein</fullName>
    </recommendedName>
</protein>
<evidence type="ECO:0000313" key="3">
    <source>
        <dbReference type="EMBL" id="EOP79356.1"/>
    </source>
</evidence>
<dbReference type="AlphaFoldDB" id="A0A9W5VIH1"/>
<organism evidence="3 4">
    <name type="scientific">Bacillus cereus HuB4-4</name>
    <dbReference type="NCBI Taxonomy" id="1053211"/>
    <lineage>
        <taxon>Bacteria</taxon>
        <taxon>Bacillati</taxon>
        <taxon>Bacillota</taxon>
        <taxon>Bacilli</taxon>
        <taxon>Bacillales</taxon>
        <taxon>Bacillaceae</taxon>
        <taxon>Bacillus</taxon>
        <taxon>Bacillus cereus group</taxon>
    </lineage>
</organism>
<dbReference type="PANTHER" id="PTHR46558:SF4">
    <property type="entry name" value="DNA-BIDING PHAGE PROTEIN"/>
    <property type="match status" value="1"/>
</dbReference>
<feature type="domain" description="HTH cro/C1-type" evidence="2">
    <location>
        <begin position="8"/>
        <end position="62"/>
    </location>
</feature>
<sequence length="114" mass="13053">MVMRGERVKTLRKMKGWTQDELGAAVGLKKAAISGIENNKRDRGEKSVSKFAEVFGCTADYLLGFSDDPALNSEQNLRLKKDFDEIYNKLKELPETEQEMYLRMINSFIDANKK</sequence>
<dbReference type="SMART" id="SM00530">
    <property type="entry name" value="HTH_XRE"/>
    <property type="match status" value="1"/>
</dbReference>
<dbReference type="CDD" id="cd00093">
    <property type="entry name" value="HTH_XRE"/>
    <property type="match status" value="1"/>
</dbReference>
<dbReference type="Proteomes" id="UP000014009">
    <property type="component" value="Unassembled WGS sequence"/>
</dbReference>
<dbReference type="InterPro" id="IPR001387">
    <property type="entry name" value="Cro/C1-type_HTH"/>
</dbReference>
<comment type="caution">
    <text evidence="3">The sequence shown here is derived from an EMBL/GenBank/DDBJ whole genome shotgun (WGS) entry which is preliminary data.</text>
</comment>
<reference evidence="3 4" key="1">
    <citation type="submission" date="2012-12" db="EMBL/GenBank/DDBJ databases">
        <title>The Genome Sequence of Bacillus cereus HuB4-4.</title>
        <authorList>
            <consortium name="The Broad Institute Genome Sequencing Platform"/>
            <consortium name="The Broad Institute Genome Sequencing Center for Infectious Disease"/>
            <person name="Feldgarden M."/>
            <person name="Van der Auwera G.A."/>
            <person name="Mahillon J."/>
            <person name="Duprez V."/>
            <person name="Timmery S."/>
            <person name="Mattelet C."/>
            <person name="Dierick K."/>
            <person name="Sun M."/>
            <person name="Yu Z."/>
            <person name="Zhu L."/>
            <person name="Hu X."/>
            <person name="Shank E.B."/>
            <person name="Swiecicka I."/>
            <person name="Hansen B.M."/>
            <person name="Andrup L."/>
            <person name="Walker B."/>
            <person name="Young S.K."/>
            <person name="Zeng Q."/>
            <person name="Gargeya S."/>
            <person name="Fitzgerald M."/>
            <person name="Haas B."/>
            <person name="Abouelleil A."/>
            <person name="Alvarado L."/>
            <person name="Arachchi H.M."/>
            <person name="Berlin A.M."/>
            <person name="Chapman S.B."/>
            <person name="Dewar J."/>
            <person name="Goldberg J."/>
            <person name="Griggs A."/>
            <person name="Gujja S."/>
            <person name="Hansen M."/>
            <person name="Howarth C."/>
            <person name="Imamovic A."/>
            <person name="Larimer J."/>
            <person name="McCowan C."/>
            <person name="Murphy C."/>
            <person name="Neiman D."/>
            <person name="Pearson M."/>
            <person name="Priest M."/>
            <person name="Roberts A."/>
            <person name="Saif S."/>
            <person name="Shea T."/>
            <person name="Sisk P."/>
            <person name="Sykes S."/>
            <person name="Wortman J."/>
            <person name="Nusbaum C."/>
            <person name="Birren B."/>
        </authorList>
    </citation>
    <scope>NUCLEOTIDE SEQUENCE [LARGE SCALE GENOMIC DNA]</scope>
    <source>
        <strain evidence="3 4">HuB4-4</strain>
    </source>
</reference>
<dbReference type="InterPro" id="IPR010982">
    <property type="entry name" value="Lambda_DNA-bd_dom_sf"/>
</dbReference>
<dbReference type="Pfam" id="PF01381">
    <property type="entry name" value="HTH_3"/>
    <property type="match status" value="1"/>
</dbReference>
<dbReference type="EMBL" id="AHEF01000102">
    <property type="protein sequence ID" value="EOP79356.1"/>
    <property type="molecule type" value="Genomic_DNA"/>
</dbReference>
<evidence type="ECO:0000313" key="4">
    <source>
        <dbReference type="Proteomes" id="UP000014009"/>
    </source>
</evidence>
<dbReference type="PROSITE" id="PS50943">
    <property type="entry name" value="HTH_CROC1"/>
    <property type="match status" value="1"/>
</dbReference>
<dbReference type="PANTHER" id="PTHR46558">
    <property type="entry name" value="TRACRIPTIONAL REGULATORY PROTEIN-RELATED-RELATED"/>
    <property type="match status" value="1"/>
</dbReference>
<dbReference type="SUPFAM" id="SSF47413">
    <property type="entry name" value="lambda repressor-like DNA-binding domains"/>
    <property type="match status" value="1"/>
</dbReference>
<proteinExistence type="predicted"/>
<gene>
    <name evidence="3" type="ORF">IGM_06335</name>
</gene>
<evidence type="ECO:0000259" key="2">
    <source>
        <dbReference type="PROSITE" id="PS50943"/>
    </source>
</evidence>
<accession>A0A9W5VIH1</accession>
<name>A0A9W5VIH1_BACCE</name>
<keyword evidence="1" id="KW-0238">DNA-binding</keyword>
<dbReference type="GO" id="GO:0003677">
    <property type="term" value="F:DNA binding"/>
    <property type="evidence" value="ECO:0007669"/>
    <property type="project" value="UniProtKB-KW"/>
</dbReference>
<dbReference type="Gene3D" id="1.10.260.40">
    <property type="entry name" value="lambda repressor-like DNA-binding domains"/>
    <property type="match status" value="1"/>
</dbReference>